<proteinExistence type="inferred from homology"/>
<feature type="transmembrane region" description="Helical" evidence="6">
    <location>
        <begin position="248"/>
        <end position="267"/>
    </location>
</feature>
<feature type="transmembrane region" description="Helical" evidence="6">
    <location>
        <begin position="129"/>
        <end position="146"/>
    </location>
</feature>
<keyword evidence="5 6" id="KW-0472">Membrane</keyword>
<keyword evidence="3 6" id="KW-0812">Transmembrane</keyword>
<dbReference type="EMBL" id="QBKA01000002">
    <property type="protein sequence ID" value="RDC60776.1"/>
    <property type="molecule type" value="Genomic_DNA"/>
</dbReference>
<evidence type="ECO:0000256" key="1">
    <source>
        <dbReference type="ARBA" id="ARBA00004141"/>
    </source>
</evidence>
<dbReference type="AlphaFoldDB" id="A0A369QC11"/>
<accession>A0A369QC11</accession>
<evidence type="ECO:0000313" key="8">
    <source>
        <dbReference type="EMBL" id="RDC60776.1"/>
    </source>
</evidence>
<feature type="transmembrane region" description="Helical" evidence="6">
    <location>
        <begin position="158"/>
        <end position="179"/>
    </location>
</feature>
<keyword evidence="4 6" id="KW-1133">Transmembrane helix</keyword>
<dbReference type="PANTHER" id="PTHR22911">
    <property type="entry name" value="ACYL-MALONYL CONDENSING ENZYME-RELATED"/>
    <property type="match status" value="1"/>
</dbReference>
<feature type="transmembrane region" description="Helical" evidence="6">
    <location>
        <begin position="74"/>
        <end position="94"/>
    </location>
</feature>
<dbReference type="Proteomes" id="UP000253727">
    <property type="component" value="Unassembled WGS sequence"/>
</dbReference>
<dbReference type="Gene3D" id="1.10.3730.20">
    <property type="match status" value="1"/>
</dbReference>
<feature type="domain" description="EamA" evidence="7">
    <location>
        <begin position="16"/>
        <end position="145"/>
    </location>
</feature>
<organism evidence="8 9">
    <name type="scientific">Alteripontixanthobacter maritimus</name>
    <dbReference type="NCBI Taxonomy" id="2161824"/>
    <lineage>
        <taxon>Bacteria</taxon>
        <taxon>Pseudomonadati</taxon>
        <taxon>Pseudomonadota</taxon>
        <taxon>Alphaproteobacteria</taxon>
        <taxon>Sphingomonadales</taxon>
        <taxon>Erythrobacteraceae</taxon>
        <taxon>Alteripontixanthobacter</taxon>
    </lineage>
</organism>
<gene>
    <name evidence="8" type="ORF">HME9302_01992</name>
</gene>
<dbReference type="InterPro" id="IPR037185">
    <property type="entry name" value="EmrE-like"/>
</dbReference>
<feature type="domain" description="EamA" evidence="7">
    <location>
        <begin position="160"/>
        <end position="290"/>
    </location>
</feature>
<dbReference type="PANTHER" id="PTHR22911:SF6">
    <property type="entry name" value="SOLUTE CARRIER FAMILY 35 MEMBER G1"/>
    <property type="match status" value="1"/>
</dbReference>
<feature type="transmembrane region" description="Helical" evidence="6">
    <location>
        <begin position="100"/>
        <end position="122"/>
    </location>
</feature>
<reference evidence="8 9" key="1">
    <citation type="submission" date="2018-04" db="EMBL/GenBank/DDBJ databases">
        <title>Altererythrobacter sp. HME9302 genome sequencing and assembly.</title>
        <authorList>
            <person name="Kang H."/>
            <person name="Kim H."/>
            <person name="Joh K."/>
        </authorList>
    </citation>
    <scope>NUCLEOTIDE SEQUENCE [LARGE SCALE GENOMIC DNA]</scope>
    <source>
        <strain evidence="8 9">HME9302</strain>
    </source>
</reference>
<evidence type="ECO:0000256" key="2">
    <source>
        <dbReference type="ARBA" id="ARBA00009853"/>
    </source>
</evidence>
<comment type="caution">
    <text evidence="8">The sequence shown here is derived from an EMBL/GenBank/DDBJ whole genome shotgun (WGS) entry which is preliminary data.</text>
</comment>
<dbReference type="GO" id="GO:0016020">
    <property type="term" value="C:membrane"/>
    <property type="evidence" value="ECO:0007669"/>
    <property type="project" value="UniProtKB-SubCell"/>
</dbReference>
<evidence type="ECO:0000256" key="4">
    <source>
        <dbReference type="ARBA" id="ARBA00022989"/>
    </source>
</evidence>
<protein>
    <submittedName>
        <fullName evidence="8">Putative transporter</fullName>
    </submittedName>
</protein>
<evidence type="ECO:0000256" key="5">
    <source>
        <dbReference type="ARBA" id="ARBA00023136"/>
    </source>
</evidence>
<evidence type="ECO:0000313" key="9">
    <source>
        <dbReference type="Proteomes" id="UP000253727"/>
    </source>
</evidence>
<comment type="similarity">
    <text evidence="2">Belongs to the drug/metabolite transporter (DMT) superfamily. 10 TMS drug/metabolite exporter (DME) (TC 2.A.7.3) family.</text>
</comment>
<evidence type="ECO:0000259" key="7">
    <source>
        <dbReference type="Pfam" id="PF00892"/>
    </source>
</evidence>
<evidence type="ECO:0000256" key="3">
    <source>
        <dbReference type="ARBA" id="ARBA00022692"/>
    </source>
</evidence>
<keyword evidence="9" id="KW-1185">Reference proteome</keyword>
<feature type="transmembrane region" description="Helical" evidence="6">
    <location>
        <begin position="191"/>
        <end position="212"/>
    </location>
</feature>
<comment type="subcellular location">
    <subcellularLocation>
        <location evidence="1">Membrane</location>
        <topology evidence="1">Multi-pass membrane protein</topology>
    </subcellularLocation>
</comment>
<name>A0A369QC11_9SPHN</name>
<dbReference type="Pfam" id="PF00892">
    <property type="entry name" value="EamA"/>
    <property type="match status" value="2"/>
</dbReference>
<dbReference type="InterPro" id="IPR000620">
    <property type="entry name" value="EamA_dom"/>
</dbReference>
<evidence type="ECO:0000256" key="6">
    <source>
        <dbReference type="SAM" id="Phobius"/>
    </source>
</evidence>
<feature type="transmembrane region" description="Helical" evidence="6">
    <location>
        <begin position="43"/>
        <end position="62"/>
    </location>
</feature>
<dbReference type="SUPFAM" id="SSF103481">
    <property type="entry name" value="Multidrug resistance efflux transporter EmrE"/>
    <property type="match status" value="2"/>
</dbReference>
<sequence>MMTRRRLSLSAAAAPMLAAIAGVAVLALMDAFMKGAALATGAYSAAVFRSLVGASIALPIWLARGATWPGPDVLRLHLLRGGVSAIMALSFFYSLTKLPIAEAIAISFMAPLLALYLAHLFLGEVIRRAAIAGSVLGLIGTIVIVGGKIGSQQVDRDLLLGLAAISFSTMLYAANFVIMRKQSQVALPLEVATFHSGVGGAVLLLAAPWFLVLPAPDVLVDIACAGALTVAGAILLAWTFARAEAQTLVPLEYTGFLWAALFGWLFFAERVTPATSAGTVLIVIGCWLATRPVADSAAGPGSSPPIP</sequence>
<feature type="transmembrane region" description="Helical" evidence="6">
    <location>
        <begin position="218"/>
        <end position="241"/>
    </location>
</feature>